<comment type="caution">
    <text evidence="1">The sequence shown here is derived from an EMBL/GenBank/DDBJ whole genome shotgun (WGS) entry which is preliminary data.</text>
</comment>
<reference evidence="1 2" key="1">
    <citation type="submission" date="2024-07" db="EMBL/GenBank/DDBJ databases">
        <authorList>
            <person name="Thanompreechachai J."/>
            <person name="Duangmal K."/>
        </authorList>
    </citation>
    <scope>NUCLEOTIDE SEQUENCE [LARGE SCALE GENOMIC DNA]</scope>
    <source>
        <strain evidence="1 2">TBRC 1896</strain>
    </source>
</reference>
<organism evidence="1 2">
    <name type="scientific">Kineococcus mangrovi</name>
    <dbReference type="NCBI Taxonomy" id="1660183"/>
    <lineage>
        <taxon>Bacteria</taxon>
        <taxon>Bacillati</taxon>
        <taxon>Actinomycetota</taxon>
        <taxon>Actinomycetes</taxon>
        <taxon>Kineosporiales</taxon>
        <taxon>Kineosporiaceae</taxon>
        <taxon>Kineococcus</taxon>
    </lineage>
</organism>
<dbReference type="RefSeq" id="WP_370717897.1">
    <property type="nucleotide sequence ID" value="NZ_JBGGTQ010000003.1"/>
</dbReference>
<name>A0ABV4HZJ1_9ACTN</name>
<dbReference type="Proteomes" id="UP001566476">
    <property type="component" value="Unassembled WGS sequence"/>
</dbReference>
<evidence type="ECO:0000313" key="1">
    <source>
        <dbReference type="EMBL" id="MEZ0491840.1"/>
    </source>
</evidence>
<evidence type="ECO:0000313" key="2">
    <source>
        <dbReference type="Proteomes" id="UP001566476"/>
    </source>
</evidence>
<protein>
    <submittedName>
        <fullName evidence="1">Uncharacterized protein</fullName>
    </submittedName>
</protein>
<proteinExistence type="predicted"/>
<gene>
    <name evidence="1" type="ORF">AB2L28_06265</name>
</gene>
<keyword evidence="2" id="KW-1185">Reference proteome</keyword>
<sequence length="55" mass="6266">MNRRWHMFDIKTKAAGQVSTNPVMHWVTVRDASGRPHLEMRWSVPGSHAPLSRAA</sequence>
<dbReference type="EMBL" id="JBGGTQ010000003">
    <property type="protein sequence ID" value="MEZ0491840.1"/>
    <property type="molecule type" value="Genomic_DNA"/>
</dbReference>
<accession>A0ABV4HZJ1</accession>